<evidence type="ECO:0008006" key="3">
    <source>
        <dbReference type="Google" id="ProtNLM"/>
    </source>
</evidence>
<sequence>MRSDDRVEAALENSEFAWEIDADGDFRLLLEFDDDRSQVLFVNSHTNQLGDMEVREVWAVATASEVGFNAETMEQLLRQSAKVKLGGWSIQEMGDQQLAIFRAQVSANAAADALNTTIIAVATTADEMEKELLGTDEF</sequence>
<proteinExistence type="predicted"/>
<keyword evidence="2" id="KW-1185">Reference proteome</keyword>
<accession>A0A432YQQ0</accession>
<dbReference type="EMBL" id="PIPY01000001">
    <property type="protein sequence ID" value="RUO63741.1"/>
    <property type="molecule type" value="Genomic_DNA"/>
</dbReference>
<protein>
    <recommendedName>
        <fullName evidence="3">YbjN domain-containing protein</fullName>
    </recommendedName>
</protein>
<dbReference type="AlphaFoldDB" id="A0A432YQQ0"/>
<evidence type="ECO:0000313" key="1">
    <source>
        <dbReference type="EMBL" id="RUO63741.1"/>
    </source>
</evidence>
<reference evidence="2" key="1">
    <citation type="journal article" date="2018" name="Front. Microbiol.">
        <title>Genome-Based Analysis Reveals the Taxonomy and Diversity of the Family Idiomarinaceae.</title>
        <authorList>
            <person name="Liu Y."/>
            <person name="Lai Q."/>
            <person name="Shao Z."/>
        </authorList>
    </citation>
    <scope>NUCLEOTIDE SEQUENCE [LARGE SCALE GENOMIC DNA]</scope>
    <source>
        <strain evidence="2">CVS-6</strain>
    </source>
</reference>
<dbReference type="Proteomes" id="UP000288259">
    <property type="component" value="Unassembled WGS sequence"/>
</dbReference>
<evidence type="ECO:0000313" key="2">
    <source>
        <dbReference type="Proteomes" id="UP000288259"/>
    </source>
</evidence>
<organism evidence="1 2">
    <name type="scientific">Pseudidiomarina insulisalsae</name>
    <dbReference type="NCBI Taxonomy" id="575789"/>
    <lineage>
        <taxon>Bacteria</taxon>
        <taxon>Pseudomonadati</taxon>
        <taxon>Pseudomonadota</taxon>
        <taxon>Gammaproteobacteria</taxon>
        <taxon>Alteromonadales</taxon>
        <taxon>Idiomarinaceae</taxon>
        <taxon>Pseudidiomarina</taxon>
    </lineage>
</organism>
<gene>
    <name evidence="1" type="ORF">CWI71_01365</name>
</gene>
<name>A0A432YQQ0_9GAMM</name>
<comment type="caution">
    <text evidence="1">The sequence shown here is derived from an EMBL/GenBank/DDBJ whole genome shotgun (WGS) entry which is preliminary data.</text>
</comment>